<keyword evidence="2" id="KW-1185">Reference proteome</keyword>
<proteinExistence type="predicted"/>
<evidence type="ECO:0000313" key="1">
    <source>
        <dbReference type="EMBL" id="VDN04724.1"/>
    </source>
</evidence>
<dbReference type="WBParaSite" id="TCLT_0000729401-mRNA-1">
    <property type="protein sequence ID" value="TCLT_0000729401-mRNA-1"/>
    <property type="gene ID" value="TCLT_0000729401"/>
</dbReference>
<dbReference type="OMA" id="FPRFINA"/>
<dbReference type="Proteomes" id="UP000276776">
    <property type="component" value="Unassembled WGS sequence"/>
</dbReference>
<organism evidence="3">
    <name type="scientific">Thelazia callipaeda</name>
    <name type="common">Oriental eyeworm</name>
    <name type="synonym">Parasitic nematode</name>
    <dbReference type="NCBI Taxonomy" id="103827"/>
    <lineage>
        <taxon>Eukaryota</taxon>
        <taxon>Metazoa</taxon>
        <taxon>Ecdysozoa</taxon>
        <taxon>Nematoda</taxon>
        <taxon>Chromadorea</taxon>
        <taxon>Rhabditida</taxon>
        <taxon>Spirurina</taxon>
        <taxon>Spiruromorpha</taxon>
        <taxon>Thelazioidea</taxon>
        <taxon>Thelaziidae</taxon>
        <taxon>Thelazia</taxon>
    </lineage>
</organism>
<accession>A0A0N5D310</accession>
<evidence type="ECO:0000313" key="3">
    <source>
        <dbReference type="WBParaSite" id="TCLT_0000729401-mRNA-1"/>
    </source>
</evidence>
<evidence type="ECO:0000313" key="2">
    <source>
        <dbReference type="Proteomes" id="UP000276776"/>
    </source>
</evidence>
<dbReference type="SUPFAM" id="SSF57501">
    <property type="entry name" value="Cystine-knot cytokines"/>
    <property type="match status" value="1"/>
</dbReference>
<dbReference type="EMBL" id="UYYF01004492">
    <property type="protein sequence ID" value="VDN04724.1"/>
    <property type="molecule type" value="Genomic_DNA"/>
</dbReference>
<dbReference type="AlphaFoldDB" id="A0A0N5D310"/>
<gene>
    <name evidence="1" type="ORF">TCLT_LOCUS7283</name>
</gene>
<dbReference type="OrthoDB" id="5799079at2759"/>
<dbReference type="PANTHER" id="PTHR33995:SF13">
    <property type="entry name" value="CTCK DOMAIN-CONTAINING PROTEIN"/>
    <property type="match status" value="1"/>
</dbReference>
<dbReference type="PANTHER" id="PTHR33995">
    <property type="entry name" value="PROTEIN CBG18546"/>
    <property type="match status" value="1"/>
</dbReference>
<sequence>MLQDAGMLNQWIMANNPEDAGRNFAHSFENTIDVESEYLQVMDDDAFTLNSQLRKILADENNSTTTLLNIPFSDDTLSNDANKKFTKPCQIDENKFIPVGKCISQGKQEFNEYSTLCTSCRGIYILSKMCFPRFINALQCEKQNKKMGCIFDKITKQAHGSCHMRTLTFQVLWNRGSENCQDWSYEYIQVPSGCECHLKTMSSLLQAIKPFMS</sequence>
<reference evidence="3" key="1">
    <citation type="submission" date="2017-02" db="UniProtKB">
        <authorList>
            <consortium name="WormBaseParasite"/>
        </authorList>
    </citation>
    <scope>IDENTIFICATION</scope>
</reference>
<protein>
    <submittedName>
        <fullName evidence="3">C-CAP/cofactor C-like domain-containing protein</fullName>
    </submittedName>
</protein>
<name>A0A0N5D310_THECL</name>
<reference evidence="1 2" key="2">
    <citation type="submission" date="2018-11" db="EMBL/GenBank/DDBJ databases">
        <authorList>
            <consortium name="Pathogen Informatics"/>
        </authorList>
    </citation>
    <scope>NUCLEOTIDE SEQUENCE [LARGE SCALE GENOMIC DNA]</scope>
</reference>
<dbReference type="InterPro" id="IPR029034">
    <property type="entry name" value="Cystine-knot_cytokine"/>
</dbReference>